<dbReference type="InterPro" id="IPR016155">
    <property type="entry name" value="Mopterin_synth/thiamin_S_b"/>
</dbReference>
<sequence length="67" mass="7050">MTLIINGKATTLDAQTLADALELLGYQSQQGRCVVALNQTIVPWVGASEQRLQDGDHIDVLGAITGG</sequence>
<proteinExistence type="predicted"/>
<dbReference type="KEGG" id="bsan:CHH28_12790"/>
<dbReference type="RefSeq" id="WP_094060672.1">
    <property type="nucleotide sequence ID" value="NZ_CP022530.1"/>
</dbReference>
<dbReference type="InterPro" id="IPR012675">
    <property type="entry name" value="Beta-grasp_dom_sf"/>
</dbReference>
<dbReference type="AlphaFoldDB" id="A0A222FLV1"/>
<evidence type="ECO:0000313" key="1">
    <source>
        <dbReference type="EMBL" id="ASP39494.1"/>
    </source>
</evidence>
<dbReference type="Pfam" id="PF02597">
    <property type="entry name" value="ThiS"/>
    <property type="match status" value="1"/>
</dbReference>
<evidence type="ECO:0000313" key="2">
    <source>
        <dbReference type="Proteomes" id="UP000202440"/>
    </source>
</evidence>
<dbReference type="InterPro" id="IPR003749">
    <property type="entry name" value="ThiS/MoaD-like"/>
</dbReference>
<protein>
    <submittedName>
        <fullName evidence="1">Thiamine biosynthesis protein ThiS</fullName>
    </submittedName>
</protein>
<accession>A0A222FLV1</accession>
<dbReference type="OrthoDB" id="9800283at2"/>
<name>A0A222FLV1_9GAMM</name>
<dbReference type="PANTHER" id="PTHR34472">
    <property type="entry name" value="SULFUR CARRIER PROTEIN THIS"/>
    <property type="match status" value="1"/>
</dbReference>
<keyword evidence="2" id="KW-1185">Reference proteome</keyword>
<dbReference type="CDD" id="cd00565">
    <property type="entry name" value="Ubl_ThiS"/>
    <property type="match status" value="1"/>
</dbReference>
<dbReference type="InterPro" id="IPR010035">
    <property type="entry name" value="Thi_S"/>
</dbReference>
<dbReference type="PANTHER" id="PTHR34472:SF1">
    <property type="entry name" value="SULFUR CARRIER PROTEIN THIS"/>
    <property type="match status" value="1"/>
</dbReference>
<dbReference type="EMBL" id="CP022530">
    <property type="protein sequence ID" value="ASP39494.1"/>
    <property type="molecule type" value="Genomic_DNA"/>
</dbReference>
<dbReference type="NCBIfam" id="TIGR01683">
    <property type="entry name" value="thiS"/>
    <property type="match status" value="1"/>
</dbReference>
<dbReference type="Gene3D" id="3.10.20.30">
    <property type="match status" value="1"/>
</dbReference>
<dbReference type="Proteomes" id="UP000202440">
    <property type="component" value="Chromosome"/>
</dbReference>
<reference evidence="1 2" key="1">
    <citation type="submission" date="2017-07" db="EMBL/GenBank/DDBJ databases">
        <title>Annotated genome sequence of Bacterioplanes sanyensis isolated from Red Sea.</title>
        <authorList>
            <person name="Rehman Z.U."/>
        </authorList>
    </citation>
    <scope>NUCLEOTIDE SEQUENCE [LARGE SCALE GENOMIC DNA]</scope>
    <source>
        <strain evidence="1 2">NV9</strain>
    </source>
</reference>
<gene>
    <name evidence="1" type="primary">thiS</name>
    <name evidence="1" type="ORF">CHH28_12790</name>
</gene>
<organism evidence="1 2">
    <name type="scientific">Bacterioplanes sanyensis</name>
    <dbReference type="NCBI Taxonomy" id="1249553"/>
    <lineage>
        <taxon>Bacteria</taxon>
        <taxon>Pseudomonadati</taxon>
        <taxon>Pseudomonadota</taxon>
        <taxon>Gammaproteobacteria</taxon>
        <taxon>Oceanospirillales</taxon>
        <taxon>Oceanospirillaceae</taxon>
        <taxon>Bacterioplanes</taxon>
    </lineage>
</organism>
<dbReference type="SUPFAM" id="SSF54285">
    <property type="entry name" value="MoaD/ThiS"/>
    <property type="match status" value="1"/>
</dbReference>